<dbReference type="PANTHER" id="PTHR37171">
    <property type="entry name" value="SERINE/THREONINE-PROTEIN KINASE YRZF-RELATED"/>
    <property type="match status" value="1"/>
</dbReference>
<dbReference type="InterPro" id="IPR052396">
    <property type="entry name" value="Meiotic_Drive_Suppr_Kinase"/>
</dbReference>
<evidence type="ECO:0000313" key="3">
    <source>
        <dbReference type="Proteomes" id="UP000799437"/>
    </source>
</evidence>
<dbReference type="EMBL" id="ML996600">
    <property type="protein sequence ID" value="KAF2752666.1"/>
    <property type="molecule type" value="Genomic_DNA"/>
</dbReference>
<reference evidence="2" key="1">
    <citation type="journal article" date="2020" name="Stud. Mycol.">
        <title>101 Dothideomycetes genomes: a test case for predicting lifestyles and emergence of pathogens.</title>
        <authorList>
            <person name="Haridas S."/>
            <person name="Albert R."/>
            <person name="Binder M."/>
            <person name="Bloem J."/>
            <person name="Labutti K."/>
            <person name="Salamov A."/>
            <person name="Andreopoulos B."/>
            <person name="Baker S."/>
            <person name="Barry K."/>
            <person name="Bills G."/>
            <person name="Bluhm B."/>
            <person name="Cannon C."/>
            <person name="Castanera R."/>
            <person name="Culley D."/>
            <person name="Daum C."/>
            <person name="Ezra D."/>
            <person name="Gonzalez J."/>
            <person name="Henrissat B."/>
            <person name="Kuo A."/>
            <person name="Liang C."/>
            <person name="Lipzen A."/>
            <person name="Lutzoni F."/>
            <person name="Magnuson J."/>
            <person name="Mondo S."/>
            <person name="Nolan M."/>
            <person name="Ohm R."/>
            <person name="Pangilinan J."/>
            <person name="Park H.-J."/>
            <person name="Ramirez L."/>
            <person name="Alfaro M."/>
            <person name="Sun H."/>
            <person name="Tritt A."/>
            <person name="Yoshinaga Y."/>
            <person name="Zwiers L.-H."/>
            <person name="Turgeon B."/>
            <person name="Goodwin S."/>
            <person name="Spatafora J."/>
            <person name="Crous P."/>
            <person name="Grigoriev I."/>
        </authorList>
    </citation>
    <scope>NUCLEOTIDE SEQUENCE</scope>
    <source>
        <strain evidence="2">CBS 121739</strain>
    </source>
</reference>
<feature type="region of interest" description="Disordered" evidence="1">
    <location>
        <begin position="774"/>
        <end position="799"/>
    </location>
</feature>
<dbReference type="InterPro" id="IPR011009">
    <property type="entry name" value="Kinase-like_dom_sf"/>
</dbReference>
<feature type="region of interest" description="Disordered" evidence="1">
    <location>
        <begin position="75"/>
        <end position="119"/>
    </location>
</feature>
<evidence type="ECO:0000256" key="1">
    <source>
        <dbReference type="SAM" id="MobiDB-lite"/>
    </source>
</evidence>
<dbReference type="Proteomes" id="UP000799437">
    <property type="component" value="Unassembled WGS sequence"/>
</dbReference>
<sequence length="816" mass="92493">MDELVFIISGTCIKIGCCLQRSRGCSVNHRGSQMPFGPGAGGQRILSTKVSHFRNSRNDQSQKMSEPDYKKLFEQEQRRREEAERAREEARQAQIEEQRRREQAEQAQLEEQQRREDEQRRREEAELRIQRTTLPEFLHTCHLHLCLGFTVQTDASRSTQGNPDNAQHKLRPRHNCIWPTFRRSGFFQTRRFKTINTLEELGQSRLTVEDPVSEIVAAIADDHELRSSLGLKGSVSFENHGNTLSPDSQIKQAVQAIDISDAQRRSARLQSQHHPSHSIVPSADTDPAALRSSRPRADQFCVYHVGSGEQSYRQPALIIEYKAPHKVSLACICAGLQEMDLDDVVQVKDTEGVEAKLQRLVAAIIVQAFSYMIQIGVEYGCVCTGEAYIYLRVLDDPGTVYYHLSVPKHDIGVDTGWTPALDQPNRLHMTAVGRMLALTLMAIQTTPRSQKWKSDARTSLEPWEVTYEELLDQVPTPERLTSDYIPPSCTIQLRHSPIQLRKRSLRAAGSCSPLQPQERSSSDTEPEPDTPVPSTRRPASCRAKQERTPRTQRITRRTGGSGEGKKRQYCTPKCLRGLNVRGPLDHECPNVKAHGRRNHRIGRSGFLRLMHKQLSRDLDHDVECVRIHGSRGVLFRVCLTSHGYTVAAKGTTAGFVSYLRHEAAVYGRLRSIQGEHVPVHLGNIDLTHPYNYDGIAELTHMMFMSFGGVKISREILARHSAEIRAQVERATCSIHQHGVLHRDLELRNVLWCPAERRVAIIDFERARMPEVRSPLGEVSPNRKRKRQTEKPPTSRNSEATAFIQERLHVLKVLGAT</sequence>
<dbReference type="OrthoDB" id="2156052at2759"/>
<dbReference type="AlphaFoldDB" id="A0A6A6VSA6"/>
<feature type="compositionally biased region" description="Polar residues" evidence="1">
    <location>
        <begin position="790"/>
        <end position="799"/>
    </location>
</feature>
<dbReference type="Gene3D" id="1.10.510.10">
    <property type="entry name" value="Transferase(Phosphotransferase) domain 1"/>
    <property type="match status" value="1"/>
</dbReference>
<feature type="region of interest" description="Disordered" evidence="1">
    <location>
        <begin position="504"/>
        <end position="567"/>
    </location>
</feature>
<dbReference type="PANTHER" id="PTHR37171:SF1">
    <property type="entry name" value="SERINE_THREONINE-PROTEIN KINASE YRZF-RELATED"/>
    <property type="match status" value="1"/>
</dbReference>
<dbReference type="SUPFAM" id="SSF56112">
    <property type="entry name" value="Protein kinase-like (PK-like)"/>
    <property type="match status" value="1"/>
</dbReference>
<feature type="compositionally biased region" description="Basic and acidic residues" evidence="1">
    <location>
        <begin position="75"/>
        <end position="104"/>
    </location>
</feature>
<dbReference type="RefSeq" id="XP_033595117.1">
    <property type="nucleotide sequence ID" value="XM_033745911.1"/>
</dbReference>
<evidence type="ECO:0000313" key="2">
    <source>
        <dbReference type="EMBL" id="KAF2752666.1"/>
    </source>
</evidence>
<dbReference type="GeneID" id="54486965"/>
<accession>A0A6A6VSA6</accession>
<name>A0A6A6VSA6_9PEZI</name>
<gene>
    <name evidence="2" type="ORF">EJ05DRAFT_490738</name>
</gene>
<protein>
    <submittedName>
        <fullName evidence="2">Uncharacterized protein</fullName>
    </submittedName>
</protein>
<keyword evidence="3" id="KW-1185">Reference proteome</keyword>
<organism evidence="2 3">
    <name type="scientific">Pseudovirgaria hyperparasitica</name>
    <dbReference type="NCBI Taxonomy" id="470096"/>
    <lineage>
        <taxon>Eukaryota</taxon>
        <taxon>Fungi</taxon>
        <taxon>Dikarya</taxon>
        <taxon>Ascomycota</taxon>
        <taxon>Pezizomycotina</taxon>
        <taxon>Dothideomycetes</taxon>
        <taxon>Dothideomycetes incertae sedis</taxon>
        <taxon>Acrospermales</taxon>
        <taxon>Acrospermaceae</taxon>
        <taxon>Pseudovirgaria</taxon>
    </lineage>
</organism>
<proteinExistence type="predicted"/>
<feature type="region of interest" description="Disordered" evidence="1">
    <location>
        <begin position="263"/>
        <end position="288"/>
    </location>
</feature>